<dbReference type="SUPFAM" id="SSF53335">
    <property type="entry name" value="S-adenosyl-L-methionine-dependent methyltransferases"/>
    <property type="match status" value="1"/>
</dbReference>
<proteinExistence type="predicted"/>
<dbReference type="OrthoDB" id="2013972at2759"/>
<dbReference type="InterPro" id="IPR013216">
    <property type="entry name" value="Methyltransf_11"/>
</dbReference>
<gene>
    <name evidence="3" type="ORF">CERSUDRAFT_70635</name>
</gene>
<sequence>MAPKHHTKTAERHIPELENVPCYDIETYQAGASPSDIKEHADTLLPRLGKAISMKKFPLSRKNSNQPVSAGSSKDKSEEDAESSTSSDEEESEPVWINPIPTERIQTYDHYARANDRRTNDLYAELVKEGQATFYDFEDTVPSRVLSIGRSDGYWVSRAATMWPSTMCKQIFHTDVVEPCYWSLDTHVKPMKKGDFFKVHSIYPDNYFDFIRIANINLQIRDEEWDQFLGEVYRVLSPGGIVEIIDDILFFPSILPSRHRSRGPMPPRIIQLKTVRNTTFEDDGSDSASPRSSLDSVETSLRRTPSNRRHNVELCHPAIDLEAVAHSSHVLDTAMAKELEFVFEEMLRQRFRVTPGSSTVIEDAIHRTFGSSSISIYECHLSVPPREFFEEAGDRTGASGRRPSTKRSNTFGQFIRKATDVLRGHGEYESPYWQPPGLMYQWRHDGELVSQPQLLKLSPEDLEWHAARNIQILLECQDAMKKWIEEFVAAGKTPPIPEKTLAHYFSDYEQFKRRRFNWPSVWLDFFDEESKPNLLRRLSDANGPAQPALASGQGSVEVRTIRIFHVTKPSGYFVDSPTTS</sequence>
<feature type="region of interest" description="Disordered" evidence="1">
    <location>
        <begin position="280"/>
        <end position="309"/>
    </location>
</feature>
<dbReference type="GO" id="GO:0008757">
    <property type="term" value="F:S-adenosylmethionine-dependent methyltransferase activity"/>
    <property type="evidence" value="ECO:0007669"/>
    <property type="project" value="InterPro"/>
</dbReference>
<dbReference type="Pfam" id="PF08241">
    <property type="entry name" value="Methyltransf_11"/>
    <property type="match status" value="1"/>
</dbReference>
<evidence type="ECO:0000256" key="1">
    <source>
        <dbReference type="SAM" id="MobiDB-lite"/>
    </source>
</evidence>
<protein>
    <recommendedName>
        <fullName evidence="2">Methyltransferase type 11 domain-containing protein</fullName>
    </recommendedName>
</protein>
<organism evidence="3 4">
    <name type="scientific">Ceriporiopsis subvermispora (strain B)</name>
    <name type="common">White-rot fungus</name>
    <name type="synonym">Gelatoporia subvermispora</name>
    <dbReference type="NCBI Taxonomy" id="914234"/>
    <lineage>
        <taxon>Eukaryota</taxon>
        <taxon>Fungi</taxon>
        <taxon>Dikarya</taxon>
        <taxon>Basidiomycota</taxon>
        <taxon>Agaricomycotina</taxon>
        <taxon>Agaricomycetes</taxon>
        <taxon>Polyporales</taxon>
        <taxon>Gelatoporiaceae</taxon>
        <taxon>Gelatoporia</taxon>
    </lineage>
</organism>
<reference evidence="3 4" key="1">
    <citation type="journal article" date="2012" name="Proc. Natl. Acad. Sci. U.S.A.">
        <title>Comparative genomics of Ceriporiopsis subvermispora and Phanerochaete chrysosporium provide insight into selective ligninolysis.</title>
        <authorList>
            <person name="Fernandez-Fueyo E."/>
            <person name="Ruiz-Duenas F.J."/>
            <person name="Ferreira P."/>
            <person name="Floudas D."/>
            <person name="Hibbett D.S."/>
            <person name="Canessa P."/>
            <person name="Larrondo L.F."/>
            <person name="James T.Y."/>
            <person name="Seelenfreund D."/>
            <person name="Lobos S."/>
            <person name="Polanco R."/>
            <person name="Tello M."/>
            <person name="Honda Y."/>
            <person name="Watanabe T."/>
            <person name="Watanabe T."/>
            <person name="Ryu J.S."/>
            <person name="Kubicek C.P."/>
            <person name="Schmoll M."/>
            <person name="Gaskell J."/>
            <person name="Hammel K.E."/>
            <person name="St John F.J."/>
            <person name="Vanden Wymelenberg A."/>
            <person name="Sabat G."/>
            <person name="Splinter BonDurant S."/>
            <person name="Syed K."/>
            <person name="Yadav J.S."/>
            <person name="Doddapaneni H."/>
            <person name="Subramanian V."/>
            <person name="Lavin J.L."/>
            <person name="Oguiza J.A."/>
            <person name="Perez G."/>
            <person name="Pisabarro A.G."/>
            <person name="Ramirez L."/>
            <person name="Santoyo F."/>
            <person name="Master E."/>
            <person name="Coutinho P.M."/>
            <person name="Henrissat B."/>
            <person name="Lombard V."/>
            <person name="Magnuson J.K."/>
            <person name="Kuees U."/>
            <person name="Hori C."/>
            <person name="Igarashi K."/>
            <person name="Samejima M."/>
            <person name="Held B.W."/>
            <person name="Barry K.W."/>
            <person name="LaButti K.M."/>
            <person name="Lapidus A."/>
            <person name="Lindquist E.A."/>
            <person name="Lucas S.M."/>
            <person name="Riley R."/>
            <person name="Salamov A.A."/>
            <person name="Hoffmeister D."/>
            <person name="Schwenk D."/>
            <person name="Hadar Y."/>
            <person name="Yarden O."/>
            <person name="de Vries R.P."/>
            <person name="Wiebenga A."/>
            <person name="Stenlid J."/>
            <person name="Eastwood D."/>
            <person name="Grigoriev I.V."/>
            <person name="Berka R.M."/>
            <person name="Blanchette R.A."/>
            <person name="Kersten P."/>
            <person name="Martinez A.T."/>
            <person name="Vicuna R."/>
            <person name="Cullen D."/>
        </authorList>
    </citation>
    <scope>NUCLEOTIDE SEQUENCE [LARGE SCALE GENOMIC DNA]</scope>
    <source>
        <strain evidence="3 4">B</strain>
    </source>
</reference>
<keyword evidence="4" id="KW-1185">Reference proteome</keyword>
<feature type="compositionally biased region" description="Acidic residues" evidence="1">
    <location>
        <begin position="78"/>
        <end position="93"/>
    </location>
</feature>
<evidence type="ECO:0000313" key="4">
    <source>
        <dbReference type="Proteomes" id="UP000016930"/>
    </source>
</evidence>
<dbReference type="AlphaFoldDB" id="M2PZC8"/>
<name>M2PZC8_CERS8</name>
<evidence type="ECO:0000259" key="2">
    <source>
        <dbReference type="Pfam" id="PF08241"/>
    </source>
</evidence>
<accession>M2PZC8</accession>
<dbReference type="CDD" id="cd02440">
    <property type="entry name" value="AdoMet_MTases"/>
    <property type="match status" value="1"/>
</dbReference>
<dbReference type="HOGENOM" id="CLU_470083_0_0_1"/>
<feature type="domain" description="Methyltransferase type 11" evidence="2">
    <location>
        <begin position="191"/>
        <end position="242"/>
    </location>
</feature>
<dbReference type="Gene3D" id="3.40.50.150">
    <property type="entry name" value="Vaccinia Virus protein VP39"/>
    <property type="match status" value="1"/>
</dbReference>
<dbReference type="EMBL" id="KB445791">
    <property type="protein sequence ID" value="EMD42294.1"/>
    <property type="molecule type" value="Genomic_DNA"/>
</dbReference>
<dbReference type="InterPro" id="IPR029063">
    <property type="entry name" value="SAM-dependent_MTases_sf"/>
</dbReference>
<feature type="compositionally biased region" description="Low complexity" evidence="1">
    <location>
        <begin position="286"/>
        <end position="296"/>
    </location>
</feature>
<dbReference type="Proteomes" id="UP000016930">
    <property type="component" value="Unassembled WGS sequence"/>
</dbReference>
<feature type="compositionally biased region" description="Polar residues" evidence="1">
    <location>
        <begin position="61"/>
        <end position="71"/>
    </location>
</feature>
<feature type="region of interest" description="Disordered" evidence="1">
    <location>
        <begin position="56"/>
        <end position="99"/>
    </location>
</feature>
<evidence type="ECO:0000313" key="3">
    <source>
        <dbReference type="EMBL" id="EMD42294.1"/>
    </source>
</evidence>
<dbReference type="STRING" id="914234.M2PZC8"/>